<name>A0A8S3VF22_MYTED</name>
<evidence type="ECO:0000259" key="9">
    <source>
        <dbReference type="Pfam" id="PF02434"/>
    </source>
</evidence>
<dbReference type="Proteomes" id="UP000683360">
    <property type="component" value="Unassembled WGS sequence"/>
</dbReference>
<evidence type="ECO:0000313" key="11">
    <source>
        <dbReference type="Proteomes" id="UP000683360"/>
    </source>
</evidence>
<gene>
    <name evidence="10" type="ORF">MEDL_67202</name>
</gene>
<keyword evidence="11" id="KW-1185">Reference proteome</keyword>
<keyword evidence="2 10" id="KW-0328">Glycosyltransferase</keyword>
<dbReference type="InterPro" id="IPR003378">
    <property type="entry name" value="Fringe-like_glycosylTrfase"/>
</dbReference>
<evidence type="ECO:0000256" key="7">
    <source>
        <dbReference type="ARBA" id="ARBA00023136"/>
    </source>
</evidence>
<keyword evidence="7 8" id="KW-0472">Membrane</keyword>
<keyword evidence="3 10" id="KW-0808">Transferase</keyword>
<proteinExistence type="predicted"/>
<evidence type="ECO:0000256" key="3">
    <source>
        <dbReference type="ARBA" id="ARBA00022679"/>
    </source>
</evidence>
<feature type="domain" description="Fringe-like glycosyltransferase" evidence="9">
    <location>
        <begin position="128"/>
        <end position="162"/>
    </location>
</feature>
<keyword evidence="5" id="KW-0735">Signal-anchor</keyword>
<keyword evidence="6 8" id="KW-1133">Transmembrane helix</keyword>
<protein>
    <submittedName>
        <fullName evidence="10">FNG</fullName>
        <ecNumber evidence="10">2.4.1.222</ecNumber>
    </submittedName>
</protein>
<evidence type="ECO:0000256" key="2">
    <source>
        <dbReference type="ARBA" id="ARBA00022676"/>
    </source>
</evidence>
<dbReference type="AlphaFoldDB" id="A0A8S3VF22"/>
<sequence>MQKDTSKHLWTSDANFFAKNLQIFLVIVTFILALVLISVTNTERIHTKQIVFTKFVKHEVKHVKRSYRRQLSLQKEQQVVDHIIFQRKTNGVNSVADDENLGKDEIVNKNGKIKQNRIQNVKNVMRKTVQSDIFISVKTTKSNRNSRLDLLMETWIPLAKDEVSILIF</sequence>
<keyword evidence="4 8" id="KW-0812">Transmembrane</keyword>
<evidence type="ECO:0000256" key="5">
    <source>
        <dbReference type="ARBA" id="ARBA00022968"/>
    </source>
</evidence>
<dbReference type="GO" id="GO:0033829">
    <property type="term" value="F:O-fucosylpeptide 3-beta-N-acetylglucosaminyltransferase activity"/>
    <property type="evidence" value="ECO:0007669"/>
    <property type="project" value="UniProtKB-EC"/>
</dbReference>
<comment type="subcellular location">
    <subcellularLocation>
        <location evidence="1">Membrane</location>
        <topology evidence="1">Single-pass type II membrane protein</topology>
    </subcellularLocation>
</comment>
<organism evidence="10 11">
    <name type="scientific">Mytilus edulis</name>
    <name type="common">Blue mussel</name>
    <dbReference type="NCBI Taxonomy" id="6550"/>
    <lineage>
        <taxon>Eukaryota</taxon>
        <taxon>Metazoa</taxon>
        <taxon>Spiralia</taxon>
        <taxon>Lophotrochozoa</taxon>
        <taxon>Mollusca</taxon>
        <taxon>Bivalvia</taxon>
        <taxon>Autobranchia</taxon>
        <taxon>Pteriomorphia</taxon>
        <taxon>Mytilida</taxon>
        <taxon>Mytiloidea</taxon>
        <taxon>Mytilidae</taxon>
        <taxon>Mytilinae</taxon>
        <taxon>Mytilus</taxon>
    </lineage>
</organism>
<comment type="caution">
    <text evidence="10">The sequence shown here is derived from an EMBL/GenBank/DDBJ whole genome shotgun (WGS) entry which is preliminary data.</text>
</comment>
<dbReference type="EMBL" id="CAJPWZ010003286">
    <property type="protein sequence ID" value="CAG2255821.1"/>
    <property type="molecule type" value="Genomic_DNA"/>
</dbReference>
<dbReference type="OrthoDB" id="8959630at2759"/>
<reference evidence="10" key="1">
    <citation type="submission" date="2021-03" db="EMBL/GenBank/DDBJ databases">
        <authorList>
            <person name="Bekaert M."/>
        </authorList>
    </citation>
    <scope>NUCLEOTIDE SEQUENCE</scope>
</reference>
<accession>A0A8S3VF22</accession>
<dbReference type="Gene3D" id="3.90.550.50">
    <property type="match status" value="1"/>
</dbReference>
<feature type="transmembrane region" description="Helical" evidence="8">
    <location>
        <begin position="20"/>
        <end position="39"/>
    </location>
</feature>
<evidence type="ECO:0000313" key="10">
    <source>
        <dbReference type="EMBL" id="CAG2255821.1"/>
    </source>
</evidence>
<evidence type="ECO:0000256" key="8">
    <source>
        <dbReference type="SAM" id="Phobius"/>
    </source>
</evidence>
<evidence type="ECO:0000256" key="1">
    <source>
        <dbReference type="ARBA" id="ARBA00004606"/>
    </source>
</evidence>
<evidence type="ECO:0000256" key="4">
    <source>
        <dbReference type="ARBA" id="ARBA00022692"/>
    </source>
</evidence>
<evidence type="ECO:0000256" key="6">
    <source>
        <dbReference type="ARBA" id="ARBA00022989"/>
    </source>
</evidence>
<dbReference type="Pfam" id="PF02434">
    <property type="entry name" value="Fringe"/>
    <property type="match status" value="1"/>
</dbReference>
<dbReference type="GO" id="GO:0016020">
    <property type="term" value="C:membrane"/>
    <property type="evidence" value="ECO:0007669"/>
    <property type="project" value="UniProtKB-SubCell"/>
</dbReference>
<dbReference type="EC" id="2.4.1.222" evidence="10"/>